<comment type="caution">
    <text evidence="2">The sequence shown here is derived from an EMBL/GenBank/DDBJ whole genome shotgun (WGS) entry which is preliminary data.</text>
</comment>
<name>A0A964DZX6_9PROT</name>
<proteinExistence type="predicted"/>
<reference evidence="2" key="1">
    <citation type="journal article" date="2021" name="Microorganisms">
        <title>Acidisoma silvae sp. nov. and Acidisomacellulosilytica sp. nov., Two Acidophilic Bacteria Isolated from Decaying Wood, Hydrolyzing Cellulose and Producing Poly-3-hydroxybutyrate.</title>
        <authorList>
            <person name="Mieszkin S."/>
            <person name="Pouder E."/>
            <person name="Uroz S."/>
            <person name="Simon-Colin C."/>
            <person name="Alain K."/>
        </authorList>
    </citation>
    <scope>NUCLEOTIDE SEQUENCE</scope>
    <source>
        <strain evidence="2">HW T2.11</strain>
    </source>
</reference>
<evidence type="ECO:0000313" key="2">
    <source>
        <dbReference type="EMBL" id="MCB8876572.1"/>
    </source>
</evidence>
<protein>
    <recommendedName>
        <fullName evidence="1">Trehalase-like N-terminal domain-containing protein</fullName>
    </recommendedName>
</protein>
<reference evidence="2" key="2">
    <citation type="submission" date="2021-01" db="EMBL/GenBank/DDBJ databases">
        <authorList>
            <person name="Mieszkin S."/>
            <person name="Pouder E."/>
            <person name="Alain K."/>
        </authorList>
    </citation>
    <scope>NUCLEOTIDE SEQUENCE</scope>
    <source>
        <strain evidence="2">HW T2.11</strain>
    </source>
</reference>
<keyword evidence="3" id="KW-1185">Reference proteome</keyword>
<sequence length="229" mass="24731">MPMSTIMAEFEPAVAAASDHSVIGDGSSIALVSRKAEIDFLCWPDFSHPTLFARLEASDRGVFTLAPDLPDATITQSYMVDTNVLITQWQGALGRARIVDILLPDAGPGGLPTRLIRQATAMEGHIPFRLLCRPRPNDGTEIPATETVRNTIGFRSASLPDLMLGRHDALRAGDGEAHAEFTLKPSASAAFILSTRAAVEYHTTRRLERLIDLALAKQGKPSETIITSS</sequence>
<evidence type="ECO:0000313" key="3">
    <source>
        <dbReference type="Proteomes" id="UP000708298"/>
    </source>
</evidence>
<gene>
    <name evidence="2" type="ORF">ASILVAE211_15365</name>
</gene>
<organism evidence="2 3">
    <name type="scientific">Acidisoma silvae</name>
    <dbReference type="NCBI Taxonomy" id="2802396"/>
    <lineage>
        <taxon>Bacteria</taxon>
        <taxon>Pseudomonadati</taxon>
        <taxon>Pseudomonadota</taxon>
        <taxon>Alphaproteobacteria</taxon>
        <taxon>Acetobacterales</taxon>
        <taxon>Acidocellaceae</taxon>
        <taxon>Acidisoma</taxon>
    </lineage>
</organism>
<dbReference type="Proteomes" id="UP000708298">
    <property type="component" value="Unassembled WGS sequence"/>
</dbReference>
<dbReference type="EMBL" id="JAESVB010000006">
    <property type="protein sequence ID" value="MCB8876572.1"/>
    <property type="molecule type" value="Genomic_DNA"/>
</dbReference>
<accession>A0A964DZX6</accession>
<dbReference type="AlphaFoldDB" id="A0A964DZX6"/>
<feature type="domain" description="Trehalase-like N-terminal" evidence="1">
    <location>
        <begin position="19"/>
        <end position="140"/>
    </location>
</feature>
<dbReference type="Pfam" id="PF19291">
    <property type="entry name" value="TREH_N"/>
    <property type="match status" value="1"/>
</dbReference>
<dbReference type="InterPro" id="IPR045582">
    <property type="entry name" value="Trehalase-like_N"/>
</dbReference>
<evidence type="ECO:0000259" key="1">
    <source>
        <dbReference type="Pfam" id="PF19291"/>
    </source>
</evidence>
<dbReference type="RefSeq" id="WP_227322221.1">
    <property type="nucleotide sequence ID" value="NZ_JAESVB010000006.1"/>
</dbReference>